<name>A0A2T2N1B3_CORCC</name>
<evidence type="ECO:0000313" key="1">
    <source>
        <dbReference type="EMBL" id="PSN59231.1"/>
    </source>
</evidence>
<dbReference type="Proteomes" id="UP000240883">
    <property type="component" value="Unassembled WGS sequence"/>
</dbReference>
<reference evidence="1 2" key="1">
    <citation type="journal article" date="2018" name="Front. Microbiol.">
        <title>Genome-Wide Analysis of Corynespora cassiicola Leaf Fall Disease Putative Effectors.</title>
        <authorList>
            <person name="Lopez D."/>
            <person name="Ribeiro S."/>
            <person name="Label P."/>
            <person name="Fumanal B."/>
            <person name="Venisse J.S."/>
            <person name="Kohler A."/>
            <person name="de Oliveira R.R."/>
            <person name="Labutti K."/>
            <person name="Lipzen A."/>
            <person name="Lail K."/>
            <person name="Bauer D."/>
            <person name="Ohm R.A."/>
            <person name="Barry K.W."/>
            <person name="Spatafora J."/>
            <person name="Grigoriev I.V."/>
            <person name="Martin F.M."/>
            <person name="Pujade-Renaud V."/>
        </authorList>
    </citation>
    <scope>NUCLEOTIDE SEQUENCE [LARGE SCALE GENOMIC DNA]</scope>
    <source>
        <strain evidence="1 2">Philippines</strain>
    </source>
</reference>
<dbReference type="AlphaFoldDB" id="A0A2T2N1B3"/>
<protein>
    <submittedName>
        <fullName evidence="1">Uncharacterized protein</fullName>
    </submittedName>
</protein>
<dbReference type="EMBL" id="KZ678160">
    <property type="protein sequence ID" value="PSN59231.1"/>
    <property type="molecule type" value="Genomic_DNA"/>
</dbReference>
<gene>
    <name evidence="1" type="ORF">BS50DRAFT_260227</name>
</gene>
<evidence type="ECO:0000313" key="2">
    <source>
        <dbReference type="Proteomes" id="UP000240883"/>
    </source>
</evidence>
<sequence>MHSQKAVCSSFSSQDICPARLLHTTSCGDIANEPDDRTGQTTDGHFCQDQPVAPITSLVGIAQRHRRGGPELKSSSTNLVYGCASHIVSCCSSCNAFLSACVHLAEPSFRVSHFWVLE</sequence>
<organism evidence="1 2">
    <name type="scientific">Corynespora cassiicola Philippines</name>
    <dbReference type="NCBI Taxonomy" id="1448308"/>
    <lineage>
        <taxon>Eukaryota</taxon>
        <taxon>Fungi</taxon>
        <taxon>Dikarya</taxon>
        <taxon>Ascomycota</taxon>
        <taxon>Pezizomycotina</taxon>
        <taxon>Dothideomycetes</taxon>
        <taxon>Pleosporomycetidae</taxon>
        <taxon>Pleosporales</taxon>
        <taxon>Corynesporascaceae</taxon>
        <taxon>Corynespora</taxon>
    </lineage>
</organism>
<accession>A0A2T2N1B3</accession>
<proteinExistence type="predicted"/>
<keyword evidence="2" id="KW-1185">Reference proteome</keyword>